<proteinExistence type="predicted"/>
<feature type="region of interest" description="Disordered" evidence="1">
    <location>
        <begin position="1"/>
        <end position="21"/>
    </location>
</feature>
<evidence type="ECO:0000256" key="2">
    <source>
        <dbReference type="SAM" id="Phobius"/>
    </source>
</evidence>
<gene>
    <name evidence="3" type="ORF">J5N97_019560</name>
</gene>
<reference evidence="3" key="1">
    <citation type="submission" date="2021-03" db="EMBL/GenBank/DDBJ databases">
        <authorList>
            <person name="Li Z."/>
            <person name="Yang C."/>
        </authorList>
    </citation>
    <scope>NUCLEOTIDE SEQUENCE</scope>
    <source>
        <strain evidence="3">Dzin_1.0</strain>
        <tissue evidence="3">Leaf</tissue>
    </source>
</reference>
<keyword evidence="2" id="KW-1133">Transmembrane helix</keyword>
<evidence type="ECO:0000313" key="4">
    <source>
        <dbReference type="Proteomes" id="UP001085076"/>
    </source>
</evidence>
<evidence type="ECO:0000256" key="1">
    <source>
        <dbReference type="SAM" id="MobiDB-lite"/>
    </source>
</evidence>
<protein>
    <submittedName>
        <fullName evidence="3">Uncharacterized protein</fullName>
    </submittedName>
</protein>
<reference evidence="3" key="2">
    <citation type="journal article" date="2022" name="Hortic Res">
        <title>The genome of Dioscorea zingiberensis sheds light on the biosynthesis, origin and evolution of the medicinally important diosgenin saponins.</title>
        <authorList>
            <person name="Li Y."/>
            <person name="Tan C."/>
            <person name="Li Z."/>
            <person name="Guo J."/>
            <person name="Li S."/>
            <person name="Chen X."/>
            <person name="Wang C."/>
            <person name="Dai X."/>
            <person name="Yang H."/>
            <person name="Song W."/>
            <person name="Hou L."/>
            <person name="Xu J."/>
            <person name="Tong Z."/>
            <person name="Xu A."/>
            <person name="Yuan X."/>
            <person name="Wang W."/>
            <person name="Yang Q."/>
            <person name="Chen L."/>
            <person name="Sun Z."/>
            <person name="Wang K."/>
            <person name="Pan B."/>
            <person name="Chen J."/>
            <person name="Bao Y."/>
            <person name="Liu F."/>
            <person name="Qi X."/>
            <person name="Gang D.R."/>
            <person name="Wen J."/>
            <person name="Li J."/>
        </authorList>
    </citation>
    <scope>NUCLEOTIDE SEQUENCE</scope>
    <source>
        <strain evidence="3">Dzin_1.0</strain>
    </source>
</reference>
<keyword evidence="2" id="KW-0812">Transmembrane</keyword>
<dbReference type="AlphaFoldDB" id="A0A9D5CE35"/>
<dbReference type="EMBL" id="JAGGNH010000005">
    <property type="protein sequence ID" value="KAJ0971601.1"/>
    <property type="molecule type" value="Genomic_DNA"/>
</dbReference>
<sequence>MAHGSGYETEDSSANGCEDDSSGSLAWNHMWLFCEVLFLLITTLFTNMVNKEQVKVNTHRARDEYQE</sequence>
<organism evidence="3 4">
    <name type="scientific">Dioscorea zingiberensis</name>
    <dbReference type="NCBI Taxonomy" id="325984"/>
    <lineage>
        <taxon>Eukaryota</taxon>
        <taxon>Viridiplantae</taxon>
        <taxon>Streptophyta</taxon>
        <taxon>Embryophyta</taxon>
        <taxon>Tracheophyta</taxon>
        <taxon>Spermatophyta</taxon>
        <taxon>Magnoliopsida</taxon>
        <taxon>Liliopsida</taxon>
        <taxon>Dioscoreales</taxon>
        <taxon>Dioscoreaceae</taxon>
        <taxon>Dioscorea</taxon>
    </lineage>
</organism>
<keyword evidence="2" id="KW-0472">Membrane</keyword>
<evidence type="ECO:0000313" key="3">
    <source>
        <dbReference type="EMBL" id="KAJ0971601.1"/>
    </source>
</evidence>
<name>A0A9D5CE35_9LILI</name>
<keyword evidence="4" id="KW-1185">Reference proteome</keyword>
<accession>A0A9D5CE35</accession>
<feature type="transmembrane region" description="Helical" evidence="2">
    <location>
        <begin position="30"/>
        <end position="50"/>
    </location>
</feature>
<comment type="caution">
    <text evidence="3">The sequence shown here is derived from an EMBL/GenBank/DDBJ whole genome shotgun (WGS) entry which is preliminary data.</text>
</comment>
<dbReference type="Proteomes" id="UP001085076">
    <property type="component" value="Miscellaneous, Linkage group lg05"/>
</dbReference>